<gene>
    <name evidence="2" type="ORF">B0T16DRAFT_330611</name>
</gene>
<dbReference type="AlphaFoldDB" id="A0AA39Y6S6"/>
<evidence type="ECO:0000256" key="1">
    <source>
        <dbReference type="ARBA" id="ARBA00022729"/>
    </source>
</evidence>
<accession>A0AA39Y6S6</accession>
<dbReference type="CDD" id="cd22191">
    <property type="entry name" value="DPBB_RlpA_EXP_N-like"/>
    <property type="match status" value="1"/>
</dbReference>
<organism evidence="2 3">
    <name type="scientific">Cercophora newfieldiana</name>
    <dbReference type="NCBI Taxonomy" id="92897"/>
    <lineage>
        <taxon>Eukaryota</taxon>
        <taxon>Fungi</taxon>
        <taxon>Dikarya</taxon>
        <taxon>Ascomycota</taxon>
        <taxon>Pezizomycotina</taxon>
        <taxon>Sordariomycetes</taxon>
        <taxon>Sordariomycetidae</taxon>
        <taxon>Sordariales</taxon>
        <taxon>Lasiosphaeriaceae</taxon>
        <taxon>Cercophora</taxon>
    </lineage>
</organism>
<dbReference type="PANTHER" id="PTHR31836">
    <property type="match status" value="1"/>
</dbReference>
<dbReference type="InterPro" id="IPR051477">
    <property type="entry name" value="Expansin_CellWall"/>
</dbReference>
<protein>
    <submittedName>
        <fullName evidence="2">RlpA-like double-psi beta-barrel-protein domain-containing protein-containing protein</fullName>
    </submittedName>
</protein>
<sequence>MDINTSNFEKRQDDNHGAMTYYQVGLGACGHDDSGKGDTENIVAMSSELMGNGNSMCGRKIQIQGKDGQTVMATVRDKCPSCSPGELDVSNKVFKEVVGDLGVGRSKVSWSFAQ</sequence>
<reference evidence="2" key="1">
    <citation type="submission" date="2023-06" db="EMBL/GenBank/DDBJ databases">
        <title>Genome-scale phylogeny and comparative genomics of the fungal order Sordariales.</title>
        <authorList>
            <consortium name="Lawrence Berkeley National Laboratory"/>
            <person name="Hensen N."/>
            <person name="Bonometti L."/>
            <person name="Westerberg I."/>
            <person name="Brannstrom I.O."/>
            <person name="Guillou S."/>
            <person name="Cros-Aarteil S."/>
            <person name="Calhoun S."/>
            <person name="Haridas S."/>
            <person name="Kuo A."/>
            <person name="Mondo S."/>
            <person name="Pangilinan J."/>
            <person name="Riley R."/>
            <person name="Labutti K."/>
            <person name="Andreopoulos B."/>
            <person name="Lipzen A."/>
            <person name="Chen C."/>
            <person name="Yanf M."/>
            <person name="Daum C."/>
            <person name="Ng V."/>
            <person name="Clum A."/>
            <person name="Steindorff A."/>
            <person name="Ohm R."/>
            <person name="Martin F."/>
            <person name="Silar P."/>
            <person name="Natvig D."/>
            <person name="Lalanne C."/>
            <person name="Gautier V."/>
            <person name="Ament-Velasquez S.L."/>
            <person name="Kruys A."/>
            <person name="Hutchinson M.I."/>
            <person name="Powell A.J."/>
            <person name="Barry K."/>
            <person name="Miller A.N."/>
            <person name="Grigoriev I.V."/>
            <person name="Debuchy R."/>
            <person name="Gladieux P."/>
            <person name="Thoren M.H."/>
            <person name="Johannesson H."/>
        </authorList>
    </citation>
    <scope>NUCLEOTIDE SEQUENCE</scope>
    <source>
        <strain evidence="2">SMH2532-1</strain>
    </source>
</reference>
<proteinExistence type="predicted"/>
<dbReference type="Proteomes" id="UP001174936">
    <property type="component" value="Unassembled WGS sequence"/>
</dbReference>
<dbReference type="Gene3D" id="2.40.40.10">
    <property type="entry name" value="RlpA-like domain"/>
    <property type="match status" value="1"/>
</dbReference>
<comment type="caution">
    <text evidence="2">The sequence shown here is derived from an EMBL/GenBank/DDBJ whole genome shotgun (WGS) entry which is preliminary data.</text>
</comment>
<keyword evidence="1" id="KW-0732">Signal</keyword>
<evidence type="ECO:0000313" key="2">
    <source>
        <dbReference type="EMBL" id="KAK0646998.1"/>
    </source>
</evidence>
<dbReference type="InterPro" id="IPR036908">
    <property type="entry name" value="RlpA-like_sf"/>
</dbReference>
<keyword evidence="3" id="KW-1185">Reference proteome</keyword>
<dbReference type="PANTHER" id="PTHR31836:SF28">
    <property type="entry name" value="SRCR DOMAIN-CONTAINING PROTEIN-RELATED"/>
    <property type="match status" value="1"/>
</dbReference>
<name>A0AA39Y6S6_9PEZI</name>
<evidence type="ECO:0000313" key="3">
    <source>
        <dbReference type="Proteomes" id="UP001174936"/>
    </source>
</evidence>
<dbReference type="SUPFAM" id="SSF50685">
    <property type="entry name" value="Barwin-like endoglucanases"/>
    <property type="match status" value="1"/>
</dbReference>
<dbReference type="EMBL" id="JAULSV010000004">
    <property type="protein sequence ID" value="KAK0646998.1"/>
    <property type="molecule type" value="Genomic_DNA"/>
</dbReference>